<feature type="compositionally biased region" description="Basic and acidic residues" evidence="1">
    <location>
        <begin position="11"/>
        <end position="31"/>
    </location>
</feature>
<gene>
    <name evidence="2" type="ORF">KUDE01_031038</name>
</gene>
<dbReference type="Proteomes" id="UP001228049">
    <property type="component" value="Unassembled WGS sequence"/>
</dbReference>
<reference evidence="2" key="1">
    <citation type="submission" date="2023-04" db="EMBL/GenBank/DDBJ databases">
        <title>Chromosome-level genome of Chaenocephalus aceratus.</title>
        <authorList>
            <person name="Park H."/>
        </authorList>
    </citation>
    <scope>NUCLEOTIDE SEQUENCE</scope>
    <source>
        <strain evidence="2">DE</strain>
        <tissue evidence="2">Muscle</tissue>
    </source>
</reference>
<name>A0AAD9F3Y6_DISEL</name>
<sequence length="92" mass="10990">MKRRGRGEEEEMKRRGRGDEEERKRRGDEMKRRGRGEEEEMRRRGRGEEEERKRRGRGDEVRACVTLVMCRERPCSRRLPLDSPGSVPLSSF</sequence>
<feature type="compositionally biased region" description="Basic and acidic residues" evidence="1">
    <location>
        <begin position="40"/>
        <end position="58"/>
    </location>
</feature>
<feature type="region of interest" description="Disordered" evidence="1">
    <location>
        <begin position="73"/>
        <end position="92"/>
    </location>
</feature>
<dbReference type="AlphaFoldDB" id="A0AAD9F3Y6"/>
<feature type="region of interest" description="Disordered" evidence="1">
    <location>
        <begin position="1"/>
        <end position="58"/>
    </location>
</feature>
<proteinExistence type="predicted"/>
<organism evidence="2 3">
    <name type="scientific">Dissostichus eleginoides</name>
    <name type="common">Patagonian toothfish</name>
    <name type="synonym">Dissostichus amissus</name>
    <dbReference type="NCBI Taxonomy" id="100907"/>
    <lineage>
        <taxon>Eukaryota</taxon>
        <taxon>Metazoa</taxon>
        <taxon>Chordata</taxon>
        <taxon>Craniata</taxon>
        <taxon>Vertebrata</taxon>
        <taxon>Euteleostomi</taxon>
        <taxon>Actinopterygii</taxon>
        <taxon>Neopterygii</taxon>
        <taxon>Teleostei</taxon>
        <taxon>Neoteleostei</taxon>
        <taxon>Acanthomorphata</taxon>
        <taxon>Eupercaria</taxon>
        <taxon>Perciformes</taxon>
        <taxon>Notothenioidei</taxon>
        <taxon>Nototheniidae</taxon>
        <taxon>Dissostichus</taxon>
    </lineage>
</organism>
<evidence type="ECO:0000256" key="1">
    <source>
        <dbReference type="SAM" id="MobiDB-lite"/>
    </source>
</evidence>
<accession>A0AAD9F3Y6</accession>
<dbReference type="EMBL" id="JASDAP010000021">
    <property type="protein sequence ID" value="KAK1884840.1"/>
    <property type="molecule type" value="Genomic_DNA"/>
</dbReference>
<comment type="caution">
    <text evidence="2">The sequence shown here is derived from an EMBL/GenBank/DDBJ whole genome shotgun (WGS) entry which is preliminary data.</text>
</comment>
<evidence type="ECO:0000313" key="3">
    <source>
        <dbReference type="Proteomes" id="UP001228049"/>
    </source>
</evidence>
<protein>
    <submittedName>
        <fullName evidence="2">Leucine-rich repeat-containing protein 59</fullName>
    </submittedName>
</protein>
<keyword evidence="3" id="KW-1185">Reference proteome</keyword>
<evidence type="ECO:0000313" key="2">
    <source>
        <dbReference type="EMBL" id="KAK1884840.1"/>
    </source>
</evidence>